<keyword evidence="3" id="KW-0333">Golgi apparatus</keyword>
<feature type="domain" description="Non-canonical purine NTP phosphatase/PRRC1" evidence="4">
    <location>
        <begin position="70"/>
        <end position="180"/>
    </location>
</feature>
<evidence type="ECO:0000256" key="1">
    <source>
        <dbReference type="ARBA" id="ARBA00004555"/>
    </source>
</evidence>
<organism evidence="5">
    <name type="scientific">Timema tahoe</name>
    <dbReference type="NCBI Taxonomy" id="61484"/>
    <lineage>
        <taxon>Eukaryota</taxon>
        <taxon>Metazoa</taxon>
        <taxon>Ecdysozoa</taxon>
        <taxon>Arthropoda</taxon>
        <taxon>Hexapoda</taxon>
        <taxon>Insecta</taxon>
        <taxon>Pterygota</taxon>
        <taxon>Neoptera</taxon>
        <taxon>Polyneoptera</taxon>
        <taxon>Phasmatodea</taxon>
        <taxon>Timematodea</taxon>
        <taxon>Timematoidea</taxon>
        <taxon>Timematidae</taxon>
        <taxon>Timema</taxon>
    </lineage>
</organism>
<dbReference type="EMBL" id="OE001453">
    <property type="protein sequence ID" value="CAD7456855.1"/>
    <property type="molecule type" value="Genomic_DNA"/>
</dbReference>
<comment type="subcellular location">
    <subcellularLocation>
        <location evidence="1">Golgi apparatus</location>
    </subcellularLocation>
</comment>
<evidence type="ECO:0000313" key="5">
    <source>
        <dbReference type="EMBL" id="CAD7456855.1"/>
    </source>
</evidence>
<gene>
    <name evidence="5" type="ORF">TTEB3V08_LOCUS4870</name>
</gene>
<dbReference type="InterPro" id="IPR029001">
    <property type="entry name" value="ITPase-like_fam"/>
</dbReference>
<dbReference type="InterPro" id="IPR026534">
    <property type="entry name" value="PRRC1"/>
</dbReference>
<dbReference type="Gene3D" id="3.90.950.10">
    <property type="match status" value="1"/>
</dbReference>
<evidence type="ECO:0000256" key="3">
    <source>
        <dbReference type="ARBA" id="ARBA00023034"/>
    </source>
</evidence>
<evidence type="ECO:0000256" key="2">
    <source>
        <dbReference type="ARBA" id="ARBA00010298"/>
    </source>
</evidence>
<dbReference type="FunFam" id="3.90.950.10:FF:000017">
    <property type="entry name" value="Protein PRRC1-B"/>
    <property type="match status" value="1"/>
</dbReference>
<dbReference type="GO" id="GO:0005794">
    <property type="term" value="C:Golgi apparatus"/>
    <property type="evidence" value="ECO:0007669"/>
    <property type="project" value="UniProtKB-SubCell"/>
</dbReference>
<dbReference type="PANTHER" id="PTHR23276:SF2">
    <property type="entry name" value="PROTEIN PRRC1"/>
    <property type="match status" value="1"/>
</dbReference>
<comment type="similarity">
    <text evidence="2">Belongs to the PRRC1 family.</text>
</comment>
<sequence>MRGGRVENNLGKTTSSSFNRDSNLDLSVLGSLAKHKTSMLANYTTEAAKIIALLVNNNDSGGDVDIVVASDKEVKISPVREAFQAVFGKATVTGVAAQSISVATQPVGFESGINAAKERISSTRASGKLHKMQPILAVENFIVEVVEDKWYDTGVLLLHDPVRELSLHVFTQLTPVPASVVSVAQADTPDDYPLRSSGLSVTVGSLMGNNLQIAEDGEIKVRISLG</sequence>
<protein>
    <recommendedName>
        <fullName evidence="4">Non-canonical purine NTP phosphatase/PRRC1 domain-containing protein</fullName>
    </recommendedName>
</protein>
<dbReference type="InterPro" id="IPR026533">
    <property type="entry name" value="NTPase/PRRC1"/>
</dbReference>
<dbReference type="GO" id="GO:0034237">
    <property type="term" value="F:protein kinase A regulatory subunit binding"/>
    <property type="evidence" value="ECO:0007669"/>
    <property type="project" value="TreeGrafter"/>
</dbReference>
<dbReference type="SUPFAM" id="SSF52972">
    <property type="entry name" value="ITPase-like"/>
    <property type="match status" value="1"/>
</dbReference>
<reference evidence="5" key="1">
    <citation type="submission" date="2020-11" db="EMBL/GenBank/DDBJ databases">
        <authorList>
            <person name="Tran Van P."/>
        </authorList>
    </citation>
    <scope>NUCLEOTIDE SEQUENCE</scope>
</reference>
<dbReference type="AlphaFoldDB" id="A0A7R9NUH2"/>
<accession>A0A7R9NUH2</accession>
<dbReference type="Pfam" id="PF01931">
    <property type="entry name" value="NTPase_I-T"/>
    <property type="match status" value="1"/>
</dbReference>
<name>A0A7R9NUH2_9NEOP</name>
<dbReference type="PANTHER" id="PTHR23276">
    <property type="entry name" value="PROTEIN PRRC1"/>
    <property type="match status" value="1"/>
</dbReference>
<proteinExistence type="inferred from homology"/>
<evidence type="ECO:0000259" key="4">
    <source>
        <dbReference type="Pfam" id="PF01931"/>
    </source>
</evidence>